<gene>
    <name evidence="6" type="ordered locus">MPUT_0381</name>
</gene>
<proteinExistence type="predicted"/>
<feature type="binding site" evidence="3">
    <location>
        <begin position="7"/>
        <end position="15"/>
    </location>
    <ligand>
        <name>ATP</name>
        <dbReference type="ChEBI" id="CHEBI:30616"/>
    </ligand>
</feature>
<evidence type="ECO:0000256" key="3">
    <source>
        <dbReference type="PIRSR" id="PIRSR000705-3"/>
    </source>
</evidence>
<feature type="coiled-coil region" evidence="4">
    <location>
        <begin position="192"/>
        <end position="219"/>
    </location>
</feature>
<feature type="binding site" evidence="2">
    <location>
        <position position="78"/>
    </location>
    <ligand>
        <name>substrate</name>
    </ligand>
</feature>
<keyword evidence="4" id="KW-0175">Coiled coil</keyword>
<feature type="binding site" evidence="3">
    <location>
        <begin position="141"/>
        <end position="145"/>
    </location>
    <ligand>
        <name>ATP</name>
        <dbReference type="ChEBI" id="CHEBI:30616"/>
    </ligand>
</feature>
<evidence type="ECO:0000313" key="6">
    <source>
        <dbReference type="EMBL" id="AEM68757.1"/>
    </source>
</evidence>
<dbReference type="InterPro" id="IPR031314">
    <property type="entry name" value="DNK_dom"/>
</dbReference>
<sequence length="219" mass="25938">MRIAIFGTVGAGKSTVSKEISKRLGYEIFPEPIEENPYFDDYYKDLKATVFKMQIYMLTARSKQLKQAQQLKDIIFDRTILEDPIFMKVNYDLGNVNPTDYKTYIDFYDNVVLENLKLPDERVKFDIVIYLKVSTKTSIKRIAQRGRPQELLIDNSYWEILNKNYDEFYEKNIYDFPFFVVNADEENIDKIMNVIMPKLEQLEKELKNKEQNNGKSTRS</sequence>
<dbReference type="InterPro" id="IPR050566">
    <property type="entry name" value="Deoxyribonucleoside_kinase"/>
</dbReference>
<dbReference type="PIRSF" id="PIRSF000705">
    <property type="entry name" value="DNK"/>
    <property type="match status" value="1"/>
</dbReference>
<feature type="binding site" evidence="2">
    <location>
        <position position="150"/>
    </location>
    <ligand>
        <name>substrate</name>
    </ligand>
</feature>
<dbReference type="SUPFAM" id="SSF52540">
    <property type="entry name" value="P-loop containing nucleoside triphosphate hydrolases"/>
    <property type="match status" value="1"/>
</dbReference>
<feature type="domain" description="Deoxynucleoside kinase" evidence="5">
    <location>
        <begin position="3"/>
        <end position="192"/>
    </location>
</feature>
<dbReference type="Pfam" id="PF01712">
    <property type="entry name" value="dNK"/>
    <property type="match status" value="1"/>
</dbReference>
<evidence type="ECO:0000313" key="7">
    <source>
        <dbReference type="Proteomes" id="UP000008907"/>
    </source>
</evidence>
<keyword evidence="3" id="KW-0547">Nucleotide-binding</keyword>
<dbReference type="PANTHER" id="PTHR10513:SF35">
    <property type="entry name" value="DEOXYADENOSINE KINASE"/>
    <property type="match status" value="1"/>
</dbReference>
<dbReference type="Gene3D" id="3.40.50.300">
    <property type="entry name" value="P-loop containing nucleotide triphosphate hydrolases"/>
    <property type="match status" value="1"/>
</dbReference>
<dbReference type="EMBL" id="CP003021">
    <property type="protein sequence ID" value="AEM68757.1"/>
    <property type="molecule type" value="Genomic_DNA"/>
</dbReference>
<organism evidence="6 7">
    <name type="scientific">Mycoplasma putrefaciens (strain ATCC 15718 / NCTC 10155 / C30 KS-1 / KS-1)</name>
    <dbReference type="NCBI Taxonomy" id="743965"/>
    <lineage>
        <taxon>Bacteria</taxon>
        <taxon>Bacillati</taxon>
        <taxon>Mycoplasmatota</taxon>
        <taxon>Mollicutes</taxon>
        <taxon>Mycoplasmataceae</taxon>
        <taxon>Mycoplasma</taxon>
    </lineage>
</organism>
<dbReference type="KEGG" id="mpf:MPUT_0381"/>
<protein>
    <submittedName>
        <fullName evidence="6">Deoxynucleoside kinase</fullName>
        <ecNumber evidence="6">2.7.1.113</ecNumber>
    </submittedName>
</protein>
<dbReference type="GO" id="GO:0004138">
    <property type="term" value="F:deoxyguanosine kinase activity"/>
    <property type="evidence" value="ECO:0007669"/>
    <property type="project" value="UniProtKB-EC"/>
</dbReference>
<reference evidence="6 7" key="1">
    <citation type="journal article" date="2011" name="J. Bacteriol.">
        <title>Genome Sequence of Mycoplasma putrefaciens Type Strain KS1.</title>
        <authorList>
            <person name="Calcutt M.J."/>
            <person name="Foecking M.F."/>
        </authorList>
    </citation>
    <scope>NUCLEOTIDE SEQUENCE [LARGE SCALE GENOMIC DNA]</scope>
    <source>
        <strain evidence="7">ATCC 15718 / NCTC 10155 / C30 KS-1 / KS-1</strain>
    </source>
</reference>
<dbReference type="GO" id="GO:0005524">
    <property type="term" value="F:ATP binding"/>
    <property type="evidence" value="ECO:0007669"/>
    <property type="project" value="UniProtKB-KW"/>
</dbReference>
<dbReference type="AlphaFoldDB" id="A0A7U4E9D7"/>
<dbReference type="RefSeq" id="WP_014035113.1">
    <property type="nucleotide sequence ID" value="NC_015946.1"/>
</dbReference>
<feature type="binding site" evidence="2">
    <location>
        <position position="83"/>
    </location>
    <ligand>
        <name>substrate</name>
    </ligand>
</feature>
<evidence type="ECO:0000256" key="4">
    <source>
        <dbReference type="SAM" id="Coils"/>
    </source>
</evidence>
<evidence type="ECO:0000259" key="5">
    <source>
        <dbReference type="Pfam" id="PF01712"/>
    </source>
</evidence>
<feature type="binding site" evidence="2">
    <location>
        <position position="31"/>
    </location>
    <ligand>
        <name>substrate</name>
    </ligand>
</feature>
<name>A0A7U4E9D7_MYCPK</name>
<dbReference type="Proteomes" id="UP000008907">
    <property type="component" value="Chromosome"/>
</dbReference>
<feature type="active site" description="Proton acceptor" evidence="1">
    <location>
        <position position="77"/>
    </location>
</feature>
<dbReference type="InterPro" id="IPR002624">
    <property type="entry name" value="DCK/DGK"/>
</dbReference>
<keyword evidence="3" id="KW-0067">ATP-binding</keyword>
<keyword evidence="6" id="KW-0418">Kinase</keyword>
<evidence type="ECO:0000256" key="2">
    <source>
        <dbReference type="PIRSR" id="PIRSR000705-2"/>
    </source>
</evidence>
<dbReference type="GO" id="GO:0005737">
    <property type="term" value="C:cytoplasm"/>
    <property type="evidence" value="ECO:0007669"/>
    <property type="project" value="TreeGrafter"/>
</dbReference>
<dbReference type="InterPro" id="IPR027417">
    <property type="entry name" value="P-loop_NTPase"/>
</dbReference>
<evidence type="ECO:0000256" key="1">
    <source>
        <dbReference type="PIRSR" id="PIRSR000705-1"/>
    </source>
</evidence>
<dbReference type="CDD" id="cd01673">
    <property type="entry name" value="dNK"/>
    <property type="match status" value="1"/>
</dbReference>
<dbReference type="EC" id="2.7.1.113" evidence="6"/>
<feature type="binding site" evidence="2">
    <location>
        <position position="43"/>
    </location>
    <ligand>
        <name>substrate</name>
    </ligand>
</feature>
<accession>A0A7U4E9D7</accession>
<keyword evidence="6" id="KW-0808">Transferase</keyword>
<feature type="binding site" evidence="2">
    <location>
        <position position="54"/>
    </location>
    <ligand>
        <name>substrate</name>
    </ligand>
</feature>
<dbReference type="PANTHER" id="PTHR10513">
    <property type="entry name" value="DEOXYNUCLEOSIDE KINASE"/>
    <property type="match status" value="1"/>
</dbReference>